<reference evidence="3 4" key="1">
    <citation type="journal article" date="2024" name="BMC Genomics">
        <title>De novo assembly and annotation of Popillia japonica's genome with initial clues to its potential as an invasive pest.</title>
        <authorList>
            <person name="Cucini C."/>
            <person name="Boschi S."/>
            <person name="Funari R."/>
            <person name="Cardaioli E."/>
            <person name="Iannotti N."/>
            <person name="Marturano G."/>
            <person name="Paoli F."/>
            <person name="Bruttini M."/>
            <person name="Carapelli A."/>
            <person name="Frati F."/>
            <person name="Nardi F."/>
        </authorList>
    </citation>
    <scope>NUCLEOTIDE SEQUENCE [LARGE SCALE GENOMIC DNA]</scope>
    <source>
        <strain evidence="3">DMR45628</strain>
    </source>
</reference>
<dbReference type="PANTHER" id="PTHR12480">
    <property type="entry name" value="ARGININE DEMETHYLASE AND LYSYL-HYDROXYLASE JMJD"/>
    <property type="match status" value="1"/>
</dbReference>
<accession>A0AAW1NIW5</accession>
<dbReference type="Pfam" id="PF13621">
    <property type="entry name" value="Cupin_8"/>
    <property type="match status" value="1"/>
</dbReference>
<name>A0AAW1NIW5_POPJA</name>
<keyword evidence="1" id="KW-1133">Transmembrane helix</keyword>
<keyword evidence="4" id="KW-1185">Reference proteome</keyword>
<feature type="domain" description="JmjC" evidence="2">
    <location>
        <begin position="195"/>
        <end position="305"/>
    </location>
</feature>
<gene>
    <name evidence="3" type="ORF">QE152_g481</name>
</gene>
<dbReference type="GO" id="GO:0016706">
    <property type="term" value="F:2-oxoglutarate-dependent dioxygenase activity"/>
    <property type="evidence" value="ECO:0007669"/>
    <property type="project" value="TreeGrafter"/>
</dbReference>
<proteinExistence type="predicted"/>
<sequence length="305" mass="35517">MQKAERRLQAILKRAESSDIKQEIISELEIVKKLCNNRKTYKKRSCILIAILSILIYLLYPLKTDECLLEIPFEASKIFRQPEDCSICINVTRVDRVSRISQDDFDQMYAKTGRPVVVTDGTKGWEAVDLFDFEFFKELYTSVAGNQDDRSECQFFPYKTEFNSLTEVFNMSIERSRLEPGTKHWYIGWSNCNDDAGKVLRQFYREPYFLPKTSENMALNWIFMGGPGSGAHMHVDDVRYPSWQAQLKGRKTWYLAPPPECLYKCHRFEVTVEPGEIIVVDTNRWYHQTHILPGSISITIGSEFD</sequence>
<feature type="transmembrane region" description="Helical" evidence="1">
    <location>
        <begin position="46"/>
        <end position="62"/>
    </location>
</feature>
<organism evidence="3 4">
    <name type="scientific">Popillia japonica</name>
    <name type="common">Japanese beetle</name>
    <dbReference type="NCBI Taxonomy" id="7064"/>
    <lineage>
        <taxon>Eukaryota</taxon>
        <taxon>Metazoa</taxon>
        <taxon>Ecdysozoa</taxon>
        <taxon>Arthropoda</taxon>
        <taxon>Hexapoda</taxon>
        <taxon>Insecta</taxon>
        <taxon>Pterygota</taxon>
        <taxon>Neoptera</taxon>
        <taxon>Endopterygota</taxon>
        <taxon>Coleoptera</taxon>
        <taxon>Polyphaga</taxon>
        <taxon>Scarabaeiformia</taxon>
        <taxon>Scarabaeidae</taxon>
        <taxon>Rutelinae</taxon>
        <taxon>Popillia</taxon>
    </lineage>
</organism>
<dbReference type="InterPro" id="IPR050910">
    <property type="entry name" value="JMJD6_ArgDemeth/LysHydrox"/>
</dbReference>
<dbReference type="Proteomes" id="UP001458880">
    <property type="component" value="Unassembled WGS sequence"/>
</dbReference>
<dbReference type="SUPFAM" id="SSF51197">
    <property type="entry name" value="Clavaminate synthase-like"/>
    <property type="match status" value="1"/>
</dbReference>
<dbReference type="AlphaFoldDB" id="A0AAW1NIW5"/>
<protein>
    <submittedName>
        <fullName evidence="3">Cupin-like domain</fullName>
    </submittedName>
</protein>
<dbReference type="Gene3D" id="2.60.120.650">
    <property type="entry name" value="Cupin"/>
    <property type="match status" value="1"/>
</dbReference>
<dbReference type="InterPro" id="IPR003347">
    <property type="entry name" value="JmjC_dom"/>
</dbReference>
<evidence type="ECO:0000259" key="2">
    <source>
        <dbReference type="PROSITE" id="PS51184"/>
    </source>
</evidence>
<evidence type="ECO:0000313" key="4">
    <source>
        <dbReference type="Proteomes" id="UP001458880"/>
    </source>
</evidence>
<comment type="caution">
    <text evidence="3">The sequence shown here is derived from an EMBL/GenBank/DDBJ whole genome shotgun (WGS) entry which is preliminary data.</text>
</comment>
<dbReference type="EMBL" id="JASPKY010000003">
    <property type="protein sequence ID" value="KAK9758669.1"/>
    <property type="molecule type" value="Genomic_DNA"/>
</dbReference>
<keyword evidence="1" id="KW-0812">Transmembrane</keyword>
<dbReference type="PANTHER" id="PTHR12480:SF19">
    <property type="entry name" value="CUPIN-LIKE DOMAIN-CONTAINING PROTEIN"/>
    <property type="match status" value="1"/>
</dbReference>
<dbReference type="PROSITE" id="PS51184">
    <property type="entry name" value="JMJC"/>
    <property type="match status" value="1"/>
</dbReference>
<evidence type="ECO:0000313" key="3">
    <source>
        <dbReference type="EMBL" id="KAK9758669.1"/>
    </source>
</evidence>
<keyword evidence="1" id="KW-0472">Membrane</keyword>
<dbReference type="InterPro" id="IPR041667">
    <property type="entry name" value="Cupin_8"/>
</dbReference>
<evidence type="ECO:0000256" key="1">
    <source>
        <dbReference type="SAM" id="Phobius"/>
    </source>
</evidence>